<dbReference type="Pfam" id="PF00465">
    <property type="entry name" value="Fe-ADH"/>
    <property type="match status" value="1"/>
</dbReference>
<comment type="catalytic activity">
    <reaction evidence="1">
        <text>(S)-3-hydroxybutanoate + 2-oxoglutarate = (R)-2-hydroxyglutarate + acetoacetate</text>
        <dbReference type="Rhea" id="RHEA:23048"/>
        <dbReference type="ChEBI" id="CHEBI:11047"/>
        <dbReference type="ChEBI" id="CHEBI:13705"/>
        <dbReference type="ChEBI" id="CHEBI:15801"/>
        <dbReference type="ChEBI" id="CHEBI:16810"/>
        <dbReference type="EC" id="1.1.99.24"/>
    </reaction>
</comment>
<comment type="caution">
    <text evidence="9">The sequence shown here is derived from an EMBL/GenBank/DDBJ whole genome shotgun (WGS) entry which is preliminary data.</text>
</comment>
<dbReference type="EMBL" id="AOIV01000021">
    <property type="protein sequence ID" value="ELZ31474.1"/>
    <property type="molecule type" value="Genomic_DNA"/>
</dbReference>
<dbReference type="GO" id="GO:0046872">
    <property type="term" value="F:metal ion binding"/>
    <property type="evidence" value="ECO:0007669"/>
    <property type="project" value="InterPro"/>
</dbReference>
<dbReference type="InterPro" id="IPR039697">
    <property type="entry name" value="Alcohol_dehydrogenase_Fe"/>
</dbReference>
<dbReference type="FunFam" id="3.40.50.1970:FF:000003">
    <property type="entry name" value="Alcohol dehydrogenase, iron-containing"/>
    <property type="match status" value="1"/>
</dbReference>
<evidence type="ECO:0000256" key="5">
    <source>
        <dbReference type="ARBA" id="ARBA00023002"/>
    </source>
</evidence>
<proteinExistence type="inferred from homology"/>
<dbReference type="InterPro" id="IPR042157">
    <property type="entry name" value="HOT"/>
</dbReference>
<dbReference type="GO" id="GO:0004022">
    <property type="term" value="F:alcohol dehydrogenase (NAD+) activity"/>
    <property type="evidence" value="ECO:0007669"/>
    <property type="project" value="InterPro"/>
</dbReference>
<keyword evidence="4" id="KW-0809">Transit peptide</keyword>
<dbReference type="InterPro" id="IPR018211">
    <property type="entry name" value="ADH_Fe_CS"/>
</dbReference>
<evidence type="ECO:0000256" key="2">
    <source>
        <dbReference type="ARBA" id="ARBA00010005"/>
    </source>
</evidence>
<sequence>MVLMSYERSVSAPDHALSPETVWHIDMPEIRFGRDSTEELAFQLRDLGVDEDARGLVVTDENLVDIGHADRVAGEIREDGLSVDVYDDSEREPSVEAVADCIEFVREEAGEAGYDFYVGLGGGSCMDTAKVTRAVIANGGHPTDYIAEPTGEGEPLEDSGEPLVLMPTTAGTGAEISPVAILSVPEKEIKEGISSNNVRADAAVLDPTLTTTLPPDLTAKTAMDALGHAIEGYTTHEYDSLLRPTDPAERPVYAGRTPLTEMFSEKAIDLLSNNVRTAVHNGDDLEARENMLQGALFGAIAGLTAGASLCHAMAYPVGNKYHTTHGETIAVLTPASTIDYNSASDPSRFADLAEMFGVDTDGMTDREATDALKAEYVQLQRDLNVLPSGLDELAGITEEDVDWLAEQTVETQKRLLRTNPRPVTEDDVRDVFLDALYNWEET</sequence>
<dbReference type="PANTHER" id="PTHR11496">
    <property type="entry name" value="ALCOHOL DEHYDROGENASE"/>
    <property type="match status" value="1"/>
</dbReference>
<keyword evidence="10" id="KW-1185">Reference proteome</keyword>
<dbReference type="Pfam" id="PF25137">
    <property type="entry name" value="ADH_Fe_C"/>
    <property type="match status" value="1"/>
</dbReference>
<accession>M0DBB9</accession>
<feature type="domain" description="Alcohol dehydrogenase iron-type/glycerol dehydrogenase GldA" evidence="7">
    <location>
        <begin position="29"/>
        <end position="207"/>
    </location>
</feature>
<dbReference type="CDD" id="cd08190">
    <property type="entry name" value="HOT"/>
    <property type="match status" value="1"/>
</dbReference>
<gene>
    <name evidence="9" type="ORF">C474_09242</name>
</gene>
<evidence type="ECO:0000256" key="3">
    <source>
        <dbReference type="ARBA" id="ARBA00013182"/>
    </source>
</evidence>
<evidence type="ECO:0000256" key="6">
    <source>
        <dbReference type="ARBA" id="ARBA00049496"/>
    </source>
</evidence>
<keyword evidence="5" id="KW-0560">Oxidoreductase</keyword>
<dbReference type="InterPro" id="IPR001670">
    <property type="entry name" value="ADH_Fe/GldA"/>
</dbReference>
<evidence type="ECO:0000256" key="1">
    <source>
        <dbReference type="ARBA" id="ARBA00000813"/>
    </source>
</evidence>
<dbReference type="InterPro" id="IPR056798">
    <property type="entry name" value="ADH_Fe_C"/>
</dbReference>
<evidence type="ECO:0000313" key="10">
    <source>
        <dbReference type="Proteomes" id="UP000011513"/>
    </source>
</evidence>
<evidence type="ECO:0000259" key="8">
    <source>
        <dbReference type="Pfam" id="PF25137"/>
    </source>
</evidence>
<dbReference type="Proteomes" id="UP000011513">
    <property type="component" value="Unassembled WGS sequence"/>
</dbReference>
<comment type="similarity">
    <text evidence="2">Belongs to the iron-containing alcohol dehydrogenase family. Hydroxyacid-oxoacid transhydrogenase subfamily.</text>
</comment>
<dbReference type="SUPFAM" id="SSF56796">
    <property type="entry name" value="Dehydroquinate synthase-like"/>
    <property type="match status" value="1"/>
</dbReference>
<reference evidence="9 10" key="1">
    <citation type="journal article" date="2014" name="PLoS Genet.">
        <title>Phylogenetically driven sequencing of extremely halophilic archaea reveals strategies for static and dynamic osmo-response.</title>
        <authorList>
            <person name="Becker E.A."/>
            <person name="Seitzer P.M."/>
            <person name="Tritt A."/>
            <person name="Larsen D."/>
            <person name="Krusor M."/>
            <person name="Yao A.I."/>
            <person name="Wu D."/>
            <person name="Madern D."/>
            <person name="Eisen J.A."/>
            <person name="Darling A.E."/>
            <person name="Facciotti M.T."/>
        </authorList>
    </citation>
    <scope>NUCLEOTIDE SEQUENCE [LARGE SCALE GENOMIC DNA]</scope>
    <source>
        <strain evidence="9 10">JCM 14848</strain>
    </source>
</reference>
<dbReference type="EC" id="1.1.99.24" evidence="3"/>
<feature type="domain" description="Fe-containing alcohol dehydrogenase-like C-terminal" evidence="8">
    <location>
        <begin position="256"/>
        <end position="435"/>
    </location>
</feature>
<evidence type="ECO:0000256" key="4">
    <source>
        <dbReference type="ARBA" id="ARBA00022946"/>
    </source>
</evidence>
<dbReference type="eggNOG" id="arCOG00984">
    <property type="taxonomic scope" value="Archaea"/>
</dbReference>
<dbReference type="PROSITE" id="PS00913">
    <property type="entry name" value="ADH_IRON_1"/>
    <property type="match status" value="1"/>
</dbReference>
<dbReference type="PANTHER" id="PTHR11496:SF83">
    <property type="entry name" value="HYDROXYACID-OXOACID TRANSHYDROGENASE, MITOCHONDRIAL"/>
    <property type="match status" value="1"/>
</dbReference>
<comment type="catalytic activity">
    <reaction evidence="6">
        <text>4-hydroxybutanoate + 2-oxoglutarate = (R)-2-hydroxyglutarate + succinate semialdehyde</text>
        <dbReference type="Rhea" id="RHEA:24734"/>
        <dbReference type="ChEBI" id="CHEBI:15801"/>
        <dbReference type="ChEBI" id="CHEBI:16724"/>
        <dbReference type="ChEBI" id="CHEBI:16810"/>
        <dbReference type="ChEBI" id="CHEBI:57706"/>
        <dbReference type="EC" id="1.1.99.24"/>
    </reaction>
</comment>
<dbReference type="PATRIC" id="fig|1227487.5.peg.1859"/>
<dbReference type="Gene3D" id="3.40.50.1970">
    <property type="match status" value="1"/>
</dbReference>
<dbReference type="InParanoid" id="M0DBB9"/>
<protein>
    <recommendedName>
        <fullName evidence="3">hydroxyacid-oxoacid transhydrogenase</fullName>
        <ecNumber evidence="3">1.1.99.24</ecNumber>
    </recommendedName>
</protein>
<dbReference type="GO" id="GO:0047988">
    <property type="term" value="F:hydroxyacid-oxoacid transhydrogenase activity"/>
    <property type="evidence" value="ECO:0007669"/>
    <property type="project" value="UniProtKB-EC"/>
</dbReference>
<evidence type="ECO:0000313" key="9">
    <source>
        <dbReference type="EMBL" id="ELZ31474.1"/>
    </source>
</evidence>
<dbReference type="Gene3D" id="1.20.1090.10">
    <property type="entry name" value="Dehydroquinate synthase-like - alpha domain"/>
    <property type="match status" value="1"/>
</dbReference>
<evidence type="ECO:0000259" key="7">
    <source>
        <dbReference type="Pfam" id="PF00465"/>
    </source>
</evidence>
<dbReference type="AlphaFoldDB" id="M0DBB9"/>
<name>M0DBB9_HALPD</name>
<organism evidence="9 10">
    <name type="scientific">Halogeometricum pallidum JCM 14848</name>
    <dbReference type="NCBI Taxonomy" id="1227487"/>
    <lineage>
        <taxon>Archaea</taxon>
        <taxon>Methanobacteriati</taxon>
        <taxon>Methanobacteriota</taxon>
        <taxon>Stenosarchaea group</taxon>
        <taxon>Halobacteria</taxon>
        <taxon>Halobacteriales</taxon>
        <taxon>Haloferacaceae</taxon>
        <taxon>Halogeometricum</taxon>
    </lineage>
</organism>